<dbReference type="SUPFAM" id="SSF53448">
    <property type="entry name" value="Nucleotide-diphospho-sugar transferases"/>
    <property type="match status" value="1"/>
</dbReference>
<protein>
    <submittedName>
        <fullName evidence="6">Glycosyl transferase family 2</fullName>
    </submittedName>
</protein>
<evidence type="ECO:0000256" key="3">
    <source>
        <dbReference type="ARBA" id="ARBA00022679"/>
    </source>
</evidence>
<evidence type="ECO:0000259" key="5">
    <source>
        <dbReference type="Pfam" id="PF00535"/>
    </source>
</evidence>
<keyword evidence="4" id="KW-1133">Transmembrane helix</keyword>
<keyword evidence="4" id="KW-0812">Transmembrane</keyword>
<feature type="transmembrane region" description="Helical" evidence="4">
    <location>
        <begin position="386"/>
        <end position="408"/>
    </location>
</feature>
<keyword evidence="4" id="KW-0472">Membrane</keyword>
<reference evidence="6" key="1">
    <citation type="submission" date="2022-07" db="EMBL/GenBank/DDBJ databases">
        <authorList>
            <person name="Kouya T."/>
            <person name="Ishiyama Y."/>
        </authorList>
    </citation>
    <scope>NUCLEOTIDE SEQUENCE</scope>
    <source>
        <strain evidence="6">WR16-4</strain>
    </source>
</reference>
<evidence type="ECO:0000256" key="1">
    <source>
        <dbReference type="ARBA" id="ARBA00006739"/>
    </source>
</evidence>
<gene>
    <name evidence="6" type="ORF">WR164_15850</name>
</gene>
<dbReference type="Pfam" id="PF00535">
    <property type="entry name" value="Glycos_transf_2"/>
    <property type="match status" value="1"/>
</dbReference>
<feature type="domain" description="Glycosyltransferase 2-like" evidence="5">
    <location>
        <begin position="53"/>
        <end position="192"/>
    </location>
</feature>
<evidence type="ECO:0000256" key="4">
    <source>
        <dbReference type="SAM" id="Phobius"/>
    </source>
</evidence>
<dbReference type="GO" id="GO:0016757">
    <property type="term" value="F:glycosyltransferase activity"/>
    <property type="evidence" value="ECO:0007669"/>
    <property type="project" value="UniProtKB-KW"/>
</dbReference>
<comment type="caution">
    <text evidence="6">The sequence shown here is derived from an EMBL/GenBank/DDBJ whole genome shotgun (WGS) entry which is preliminary data.</text>
</comment>
<feature type="transmembrane region" description="Helical" evidence="4">
    <location>
        <begin position="306"/>
        <end position="330"/>
    </location>
</feature>
<dbReference type="Gene3D" id="3.90.550.10">
    <property type="entry name" value="Spore Coat Polysaccharide Biosynthesis Protein SpsA, Chain A"/>
    <property type="match status" value="1"/>
</dbReference>
<feature type="transmembrane region" description="Helical" evidence="4">
    <location>
        <begin position="6"/>
        <end position="29"/>
    </location>
</feature>
<dbReference type="AlphaFoldDB" id="A0A9W6B2K5"/>
<evidence type="ECO:0000313" key="7">
    <source>
        <dbReference type="Proteomes" id="UP001144204"/>
    </source>
</evidence>
<dbReference type="RefSeq" id="WP_286137139.1">
    <property type="nucleotide sequence ID" value="NZ_BRPL01000004.1"/>
</dbReference>
<dbReference type="InterPro" id="IPR029044">
    <property type="entry name" value="Nucleotide-diphossugar_trans"/>
</dbReference>
<proteinExistence type="inferred from homology"/>
<organism evidence="6 7">
    <name type="scientific">Philodulcilactobacillus myokoensis</name>
    <dbReference type="NCBI Taxonomy" id="2929573"/>
    <lineage>
        <taxon>Bacteria</taxon>
        <taxon>Bacillati</taxon>
        <taxon>Bacillota</taxon>
        <taxon>Bacilli</taxon>
        <taxon>Lactobacillales</taxon>
        <taxon>Lactobacillaceae</taxon>
        <taxon>Philodulcilactobacillus</taxon>
    </lineage>
</organism>
<accession>A0A9W6B2K5</accession>
<dbReference type="EMBL" id="BRPL01000004">
    <property type="protein sequence ID" value="GLB47606.1"/>
    <property type="molecule type" value="Genomic_DNA"/>
</dbReference>
<evidence type="ECO:0000313" key="6">
    <source>
        <dbReference type="EMBL" id="GLB47606.1"/>
    </source>
</evidence>
<keyword evidence="7" id="KW-1185">Reference proteome</keyword>
<comment type="similarity">
    <text evidence="1">Belongs to the glycosyltransferase 2 family.</text>
</comment>
<sequence length="425" mass="49631">MINIIINVLLCVSAFFYIFYIIETLFFLANPFRVDPKTLKVNNDFKNNYDLWILIPALNEEQVIGATIDRLKRELNNFKTINKIHPHLLVVDDCSSDHTLHVALQHHAMVIQTSNQSKHQGKGSVLNTGVNYIDHHCNLASHNIIGIIDSDGWMRFEDFYHILKLYDIHYHHVSMVQSAVKMINVHNMVEAAQDFEFCGLNRKAQITRNNFGDGIASGNGQFVTLEMAKDVKWGNSLLEDMEFTMRGLLKGYHCFFTEKARVRQLATKTLKQYVHQRIRWCTGGFQCHKYLWRIYASKYVKTTQKFLLTIDIYVPFIYILVNLTNLLAFGVQIKLLIVHHMLSWPFVVLILIWLLLDILISYAYYMSINRYFHDNDRNRHLSMVLSLIYSFAFFTVNLVTSFIPIISLKNVITNNNKWDKTNHSK</sequence>
<dbReference type="InterPro" id="IPR001173">
    <property type="entry name" value="Glyco_trans_2-like"/>
</dbReference>
<dbReference type="PANTHER" id="PTHR43630:SF1">
    <property type="entry name" value="POLY-BETA-1,6-N-ACETYL-D-GLUCOSAMINE SYNTHASE"/>
    <property type="match status" value="1"/>
</dbReference>
<feature type="transmembrane region" description="Helical" evidence="4">
    <location>
        <begin position="342"/>
        <end position="365"/>
    </location>
</feature>
<dbReference type="Proteomes" id="UP001144204">
    <property type="component" value="Unassembled WGS sequence"/>
</dbReference>
<reference evidence="6" key="2">
    <citation type="journal article" date="2023" name="PLoS ONE">
        <title>Philodulcilactobacillus myokoensis gen. nov., sp. nov., a fructophilic, acidophilic, and agar-phobic lactic acid bacterium isolated from fermented vegetable extracts.</title>
        <authorList>
            <person name="Kouya T."/>
            <person name="Ishiyama Y."/>
            <person name="Ohashi S."/>
            <person name="Kumakubo R."/>
            <person name="Yamazaki T."/>
            <person name="Otaki T."/>
        </authorList>
    </citation>
    <scope>NUCLEOTIDE SEQUENCE</scope>
    <source>
        <strain evidence="6">WR16-4</strain>
    </source>
</reference>
<keyword evidence="3 6" id="KW-0808">Transferase</keyword>
<dbReference type="PANTHER" id="PTHR43630">
    <property type="entry name" value="POLY-BETA-1,6-N-ACETYL-D-GLUCOSAMINE SYNTHASE"/>
    <property type="match status" value="1"/>
</dbReference>
<name>A0A9W6B2K5_9LACO</name>
<evidence type="ECO:0000256" key="2">
    <source>
        <dbReference type="ARBA" id="ARBA00022676"/>
    </source>
</evidence>
<keyword evidence="2" id="KW-0328">Glycosyltransferase</keyword>